<comment type="caution">
    <text evidence="1">The sequence shown here is derived from an EMBL/GenBank/DDBJ whole genome shotgun (WGS) entry which is preliminary data.</text>
</comment>
<organism evidence="1 2">
    <name type="scientific">Pseudaquabacterium pictum</name>
    <dbReference type="NCBI Taxonomy" id="2315236"/>
    <lineage>
        <taxon>Bacteria</taxon>
        <taxon>Pseudomonadati</taxon>
        <taxon>Pseudomonadota</taxon>
        <taxon>Betaproteobacteria</taxon>
        <taxon>Burkholderiales</taxon>
        <taxon>Sphaerotilaceae</taxon>
        <taxon>Pseudaquabacterium</taxon>
    </lineage>
</organism>
<dbReference type="PROSITE" id="PS51257">
    <property type="entry name" value="PROKAR_LIPOPROTEIN"/>
    <property type="match status" value="1"/>
</dbReference>
<reference evidence="2" key="1">
    <citation type="submission" date="2019-03" db="EMBL/GenBank/DDBJ databases">
        <title>Aquabacterium pictum sp.nov., the first bacteriochlorophyll a-containing freshwater bacterium in the genus Aquabacterium of the class Betaproteobacteria.</title>
        <authorList>
            <person name="Hirose S."/>
            <person name="Tank M."/>
            <person name="Hara E."/>
            <person name="Tamaki H."/>
            <person name="Takaichi S."/>
            <person name="Haruta S."/>
            <person name="Hanada S."/>
        </authorList>
    </citation>
    <scope>NUCLEOTIDE SEQUENCE [LARGE SCALE GENOMIC DNA]</scope>
    <source>
        <strain evidence="2">W35</strain>
    </source>
</reference>
<evidence type="ECO:0008006" key="3">
    <source>
        <dbReference type="Google" id="ProtNLM"/>
    </source>
</evidence>
<evidence type="ECO:0000313" key="1">
    <source>
        <dbReference type="EMBL" id="GCL61242.1"/>
    </source>
</evidence>
<protein>
    <recommendedName>
        <fullName evidence="3">Lipoprotein</fullName>
    </recommendedName>
</protein>
<evidence type="ECO:0000313" key="2">
    <source>
        <dbReference type="Proteomes" id="UP000301751"/>
    </source>
</evidence>
<accession>A0A480AMI2</accession>
<sequence>MASDRPRAAGACLLSVLALGLAGCATQSDVRQLATGRSDVSAYELNGGDVHRLRREAQRLCPLGGEIVREAGHSLPPEAEAGRWRSTMKTLAAWVEPPRRPAQLVVLCREPGDRSRLQAAVAPAPVAPPAAAPAAEWTAGLPIGPVNPEW</sequence>
<dbReference type="RefSeq" id="WP_137731011.1">
    <property type="nucleotide sequence ID" value="NZ_BJCL01000001.1"/>
</dbReference>
<keyword evidence="2" id="KW-1185">Reference proteome</keyword>
<proteinExistence type="predicted"/>
<dbReference type="AlphaFoldDB" id="A0A480AMI2"/>
<name>A0A480AMI2_9BURK</name>
<dbReference type="EMBL" id="BJCL01000001">
    <property type="protein sequence ID" value="GCL61242.1"/>
    <property type="molecule type" value="Genomic_DNA"/>
</dbReference>
<gene>
    <name evidence="1" type="ORF">AQPW35_03230</name>
</gene>
<dbReference type="Proteomes" id="UP000301751">
    <property type="component" value="Unassembled WGS sequence"/>
</dbReference>